<name>A0A0B0DBI0_9MICC</name>
<keyword evidence="4" id="KW-0804">Transcription</keyword>
<organism evidence="7 8">
    <name type="scientific">Kocuria marina</name>
    <dbReference type="NCBI Taxonomy" id="223184"/>
    <lineage>
        <taxon>Bacteria</taxon>
        <taxon>Bacillati</taxon>
        <taxon>Actinomycetota</taxon>
        <taxon>Actinomycetes</taxon>
        <taxon>Micrococcales</taxon>
        <taxon>Micrococcaceae</taxon>
        <taxon>Kocuria</taxon>
    </lineage>
</organism>
<proteinExistence type="inferred from homology"/>
<evidence type="ECO:0000256" key="2">
    <source>
        <dbReference type="ARBA" id="ARBA00023015"/>
    </source>
</evidence>
<dbReference type="InterPro" id="IPR001387">
    <property type="entry name" value="Cro/C1-type_HTH"/>
</dbReference>
<dbReference type="CDD" id="cd00093">
    <property type="entry name" value="HTH_XRE"/>
    <property type="match status" value="1"/>
</dbReference>
<accession>A0A0B0DBI0</accession>
<evidence type="ECO:0000313" key="8">
    <source>
        <dbReference type="Proteomes" id="UP000030664"/>
    </source>
</evidence>
<feature type="domain" description="HTH marR-type" evidence="6">
    <location>
        <begin position="16"/>
        <end position="54"/>
    </location>
</feature>
<reference evidence="7 8" key="1">
    <citation type="submission" date="2014-09" db="EMBL/GenBank/DDBJ databases">
        <title>High-quality draft genome sequence of Kocuria marina SO9-6, an actinobacterium isolated from a copper mine.</title>
        <authorList>
            <person name="Castro D.B."/>
            <person name="Pereira L.B."/>
            <person name="Silva M.V."/>
            <person name="Silva B.P."/>
            <person name="Zanardi B.R."/>
            <person name="Carlos C."/>
            <person name="Belgini D.R."/>
            <person name="Limache E.G."/>
            <person name="Lacerda G.V."/>
            <person name="Nery M.B."/>
            <person name="Gomes M.B."/>
            <person name="Souza S."/>
            <person name="Silva T.M."/>
            <person name="Rodrigues V.D."/>
            <person name="Paulino L.C."/>
            <person name="Vicentini R."/>
            <person name="Ferraz L.F."/>
            <person name="Ottoboni L.M."/>
        </authorList>
    </citation>
    <scope>NUCLEOTIDE SEQUENCE [LARGE SCALE GENOMIC DNA]</scope>
    <source>
        <strain evidence="7 8">SO9-6</strain>
    </source>
</reference>
<dbReference type="PANTHER" id="PTHR34294:SF1">
    <property type="entry name" value="TRANSCRIPTIONAL REGULATOR LSRR"/>
    <property type="match status" value="1"/>
</dbReference>
<evidence type="ECO:0000256" key="4">
    <source>
        <dbReference type="ARBA" id="ARBA00023163"/>
    </source>
</evidence>
<evidence type="ECO:0000256" key="1">
    <source>
        <dbReference type="ARBA" id="ARBA00010466"/>
    </source>
</evidence>
<protein>
    <submittedName>
        <fullName evidence="7">RNA polymerase sigma70</fullName>
    </submittedName>
</protein>
<dbReference type="EMBL" id="JROM01000008">
    <property type="protein sequence ID" value="KHE75341.1"/>
    <property type="molecule type" value="Genomic_DNA"/>
</dbReference>
<dbReference type="AlphaFoldDB" id="A0A0B0DBI0"/>
<dbReference type="InterPro" id="IPR037171">
    <property type="entry name" value="NagB/RpiA_transferase-like"/>
</dbReference>
<evidence type="ECO:0000256" key="3">
    <source>
        <dbReference type="ARBA" id="ARBA00023125"/>
    </source>
</evidence>
<dbReference type="GO" id="GO:0003700">
    <property type="term" value="F:DNA-binding transcription factor activity"/>
    <property type="evidence" value="ECO:0007669"/>
    <property type="project" value="InterPro"/>
</dbReference>
<dbReference type="InterPro" id="IPR000835">
    <property type="entry name" value="HTH_MarR-typ"/>
</dbReference>
<dbReference type="eggNOG" id="COG2390">
    <property type="taxonomic scope" value="Bacteria"/>
</dbReference>
<dbReference type="SUPFAM" id="SSF100950">
    <property type="entry name" value="NagB/RpiA/CoA transferase-like"/>
    <property type="match status" value="1"/>
</dbReference>
<dbReference type="Pfam" id="PF04198">
    <property type="entry name" value="Sugar-bind"/>
    <property type="match status" value="1"/>
</dbReference>
<dbReference type="InterPro" id="IPR007324">
    <property type="entry name" value="Sugar-bd_dom_put"/>
</dbReference>
<gene>
    <name evidence="7" type="ORF">AS25_01490</name>
</gene>
<dbReference type="STRING" id="223184.AS25_01490"/>
<dbReference type="SUPFAM" id="SSF46785">
    <property type="entry name" value="Winged helix' DNA-binding domain"/>
    <property type="match status" value="1"/>
</dbReference>
<dbReference type="GO" id="GO:0030246">
    <property type="term" value="F:carbohydrate binding"/>
    <property type="evidence" value="ECO:0007669"/>
    <property type="project" value="InterPro"/>
</dbReference>
<dbReference type="Gene3D" id="3.40.50.1360">
    <property type="match status" value="1"/>
</dbReference>
<sequence length="311" mass="33554">MDLTARDVQSLEAARLYHERGLSQAEVARTLAMSRPTVSKLLQHARERGFVSIEIRDPRTVSTDVGRELCSAFGLAQATVVADAETEHELLHNLGVAGARMLEENVADGDLVGITWGRTMRAVAQALTPQPRSGVHMVQLKGGSSLASPAAGHFETVRMFCTAFNAYPHTLPLPALFDSPEVKRLVAQDRHIEYVLDLGRSARVAVFTVGSAGRDAPLLARDYLTTEEREGVAQRAVGDLCSHFIDDAGNPAVPELDARTVAIPLDSLRHKEIRICVAGGAAKTPVLRAALRAGYVSHLVTDERTARTVLG</sequence>
<dbReference type="InterPro" id="IPR051054">
    <property type="entry name" value="SorC_transcr_regulators"/>
</dbReference>
<dbReference type="Pfam" id="PF12802">
    <property type="entry name" value="MarR_2"/>
    <property type="match status" value="1"/>
</dbReference>
<dbReference type="GO" id="GO:0003677">
    <property type="term" value="F:DNA binding"/>
    <property type="evidence" value="ECO:0007669"/>
    <property type="project" value="UniProtKB-KW"/>
</dbReference>
<comment type="similarity">
    <text evidence="1">Belongs to the SorC transcriptional regulatory family.</text>
</comment>
<dbReference type="Proteomes" id="UP000030664">
    <property type="component" value="Unassembled WGS sequence"/>
</dbReference>
<dbReference type="Gene3D" id="1.10.10.10">
    <property type="entry name" value="Winged helix-like DNA-binding domain superfamily/Winged helix DNA-binding domain"/>
    <property type="match status" value="1"/>
</dbReference>
<dbReference type="RefSeq" id="WP_035960564.1">
    <property type="nucleotide sequence ID" value="NZ_JROM01000008.1"/>
</dbReference>
<evidence type="ECO:0000313" key="7">
    <source>
        <dbReference type="EMBL" id="KHE75341.1"/>
    </source>
</evidence>
<evidence type="ECO:0000259" key="6">
    <source>
        <dbReference type="Pfam" id="PF12802"/>
    </source>
</evidence>
<dbReference type="PANTHER" id="PTHR34294">
    <property type="entry name" value="TRANSCRIPTIONAL REGULATOR-RELATED"/>
    <property type="match status" value="1"/>
</dbReference>
<keyword evidence="2" id="KW-0805">Transcription regulation</keyword>
<comment type="caution">
    <text evidence="7">The sequence shown here is derived from an EMBL/GenBank/DDBJ whole genome shotgun (WGS) entry which is preliminary data.</text>
</comment>
<evidence type="ECO:0000259" key="5">
    <source>
        <dbReference type="Pfam" id="PF04198"/>
    </source>
</evidence>
<dbReference type="InterPro" id="IPR036388">
    <property type="entry name" value="WH-like_DNA-bd_sf"/>
</dbReference>
<dbReference type="InterPro" id="IPR036390">
    <property type="entry name" value="WH_DNA-bd_sf"/>
</dbReference>
<keyword evidence="3" id="KW-0238">DNA-binding</keyword>
<feature type="domain" description="Sugar-binding" evidence="5">
    <location>
        <begin position="62"/>
        <end position="310"/>
    </location>
</feature>